<evidence type="ECO:0000313" key="1">
    <source>
        <dbReference type="EMBL" id="VAW68802.1"/>
    </source>
</evidence>
<accession>A0A3B0Y0A9</accession>
<sequence length="33" mass="3868">WTKDDLYDFAEVVDVGAVDLIELQEKGYSYISW</sequence>
<dbReference type="Gene3D" id="3.40.1260.10">
    <property type="entry name" value="DsrEFH-like"/>
    <property type="match status" value="1"/>
</dbReference>
<reference evidence="1" key="1">
    <citation type="submission" date="2018-06" db="EMBL/GenBank/DDBJ databases">
        <authorList>
            <person name="Zhirakovskaya E."/>
        </authorList>
    </citation>
    <scope>NUCLEOTIDE SEQUENCE</scope>
</reference>
<feature type="non-terminal residue" evidence="1">
    <location>
        <position position="1"/>
    </location>
</feature>
<dbReference type="AlphaFoldDB" id="A0A3B0Y0A9"/>
<gene>
    <name evidence="1" type="ORF">MNBD_GAMMA10-1883</name>
</gene>
<proteinExistence type="predicted"/>
<dbReference type="EMBL" id="UOFJ01000369">
    <property type="protein sequence ID" value="VAW68802.1"/>
    <property type="molecule type" value="Genomic_DNA"/>
</dbReference>
<dbReference type="SUPFAM" id="SSF75169">
    <property type="entry name" value="DsrEFH-like"/>
    <property type="match status" value="1"/>
</dbReference>
<organism evidence="1">
    <name type="scientific">hydrothermal vent metagenome</name>
    <dbReference type="NCBI Taxonomy" id="652676"/>
    <lineage>
        <taxon>unclassified sequences</taxon>
        <taxon>metagenomes</taxon>
        <taxon>ecological metagenomes</taxon>
    </lineage>
</organism>
<protein>
    <submittedName>
        <fullName evidence="1">Uncharacterized protein</fullName>
    </submittedName>
</protein>
<name>A0A3B0Y0A9_9ZZZZ</name>
<dbReference type="InterPro" id="IPR027396">
    <property type="entry name" value="DsrEFH-like"/>
</dbReference>